<gene>
    <name evidence="1" type="ORF">HJC23_001136</name>
</gene>
<dbReference type="Proteomes" id="UP001516023">
    <property type="component" value="Unassembled WGS sequence"/>
</dbReference>
<accession>A0ABD3PJJ0</accession>
<evidence type="ECO:0000313" key="1">
    <source>
        <dbReference type="EMBL" id="KAL3787486.1"/>
    </source>
</evidence>
<name>A0ABD3PJJ0_9STRA</name>
<dbReference type="AlphaFoldDB" id="A0ABD3PJJ0"/>
<organism evidence="1 2">
    <name type="scientific">Cyclotella cryptica</name>
    <dbReference type="NCBI Taxonomy" id="29204"/>
    <lineage>
        <taxon>Eukaryota</taxon>
        <taxon>Sar</taxon>
        <taxon>Stramenopiles</taxon>
        <taxon>Ochrophyta</taxon>
        <taxon>Bacillariophyta</taxon>
        <taxon>Coscinodiscophyceae</taxon>
        <taxon>Thalassiosirophycidae</taxon>
        <taxon>Stephanodiscales</taxon>
        <taxon>Stephanodiscaceae</taxon>
        <taxon>Cyclotella</taxon>
    </lineage>
</organism>
<evidence type="ECO:0000313" key="2">
    <source>
        <dbReference type="Proteomes" id="UP001516023"/>
    </source>
</evidence>
<sequence length="103" mass="11462">MPFSPSNGDGNSNARDDTIDKEMKELTTELQDILQLTPNQLTRIQQSMQGCIHESKICLSKFLLWMDHNANAIEKLDYVNVGIGVENGPVFEFSVDEGMDGGE</sequence>
<proteinExistence type="predicted"/>
<keyword evidence="2" id="KW-1185">Reference proteome</keyword>
<comment type="caution">
    <text evidence="1">The sequence shown here is derived from an EMBL/GenBank/DDBJ whole genome shotgun (WGS) entry which is preliminary data.</text>
</comment>
<reference evidence="1 2" key="1">
    <citation type="journal article" date="2020" name="G3 (Bethesda)">
        <title>Improved Reference Genome for Cyclotella cryptica CCMP332, a Model for Cell Wall Morphogenesis, Salinity Adaptation, and Lipid Production in Diatoms (Bacillariophyta).</title>
        <authorList>
            <person name="Roberts W.R."/>
            <person name="Downey K.M."/>
            <person name="Ruck E.C."/>
            <person name="Traller J.C."/>
            <person name="Alverson A.J."/>
        </authorList>
    </citation>
    <scope>NUCLEOTIDE SEQUENCE [LARGE SCALE GENOMIC DNA]</scope>
    <source>
        <strain evidence="1 2">CCMP332</strain>
    </source>
</reference>
<dbReference type="EMBL" id="JABMIG020000174">
    <property type="protein sequence ID" value="KAL3787486.1"/>
    <property type="molecule type" value="Genomic_DNA"/>
</dbReference>
<protein>
    <submittedName>
        <fullName evidence="1">Uncharacterized protein</fullName>
    </submittedName>
</protein>